<reference evidence="1" key="2">
    <citation type="submission" date="2016-06" db="EMBL/GenBank/DDBJ databases">
        <title>The genome of a short-lived fish provides insights into sex chromosome evolution and the genetic control of aging.</title>
        <authorList>
            <person name="Reichwald K."/>
            <person name="Felder M."/>
            <person name="Petzold A."/>
            <person name="Koch P."/>
            <person name="Groth M."/>
            <person name="Platzer M."/>
        </authorList>
    </citation>
    <scope>NUCLEOTIDE SEQUENCE</scope>
    <source>
        <tissue evidence="1">Brain</tissue>
    </source>
</reference>
<dbReference type="AlphaFoldDB" id="A0A1A8JKB0"/>
<name>A0A1A8JKB0_NOTKU</name>
<accession>A0A1A8JKB0</accession>
<evidence type="ECO:0000313" key="1">
    <source>
        <dbReference type="EMBL" id="SBR20541.1"/>
    </source>
</evidence>
<proteinExistence type="predicted"/>
<protein>
    <submittedName>
        <fullName evidence="1">BRCA1-associated ATM activator 1</fullName>
    </submittedName>
</protein>
<sequence>ISSSSPICLKKKITRKTTFKMTFSLRIYTQTCTLLE</sequence>
<gene>
    <name evidence="1" type="primary">BRAT1</name>
</gene>
<feature type="non-terminal residue" evidence="1">
    <location>
        <position position="1"/>
    </location>
</feature>
<organism evidence="1">
    <name type="scientific">Nothobranchius kuhntae</name>
    <name type="common">Beira killifish</name>
    <dbReference type="NCBI Taxonomy" id="321403"/>
    <lineage>
        <taxon>Eukaryota</taxon>
        <taxon>Metazoa</taxon>
        <taxon>Chordata</taxon>
        <taxon>Craniata</taxon>
        <taxon>Vertebrata</taxon>
        <taxon>Euteleostomi</taxon>
        <taxon>Actinopterygii</taxon>
        <taxon>Neopterygii</taxon>
        <taxon>Teleostei</taxon>
        <taxon>Neoteleostei</taxon>
        <taxon>Acanthomorphata</taxon>
        <taxon>Ovalentaria</taxon>
        <taxon>Atherinomorphae</taxon>
        <taxon>Cyprinodontiformes</taxon>
        <taxon>Nothobranchiidae</taxon>
        <taxon>Nothobranchius</taxon>
    </lineage>
</organism>
<dbReference type="EMBL" id="HAEE01000525">
    <property type="protein sequence ID" value="SBR20541.1"/>
    <property type="molecule type" value="Transcribed_RNA"/>
</dbReference>
<reference evidence="1" key="1">
    <citation type="submission" date="2016-05" db="EMBL/GenBank/DDBJ databases">
        <authorList>
            <person name="Lavstsen T."/>
            <person name="Jespersen J.S."/>
        </authorList>
    </citation>
    <scope>NUCLEOTIDE SEQUENCE</scope>
    <source>
        <tissue evidence="1">Brain</tissue>
    </source>
</reference>